<evidence type="ECO:0000313" key="4">
    <source>
        <dbReference type="RefSeq" id="XP_028029743.1"/>
    </source>
</evidence>
<organism evidence="3 4">
    <name type="scientific">Bombyx mandarina</name>
    <name type="common">Wild silk moth</name>
    <name type="synonym">Wild silkworm</name>
    <dbReference type="NCBI Taxonomy" id="7092"/>
    <lineage>
        <taxon>Eukaryota</taxon>
        <taxon>Metazoa</taxon>
        <taxon>Ecdysozoa</taxon>
        <taxon>Arthropoda</taxon>
        <taxon>Hexapoda</taxon>
        <taxon>Insecta</taxon>
        <taxon>Pterygota</taxon>
        <taxon>Neoptera</taxon>
        <taxon>Endopterygota</taxon>
        <taxon>Lepidoptera</taxon>
        <taxon>Glossata</taxon>
        <taxon>Ditrysia</taxon>
        <taxon>Bombycoidea</taxon>
        <taxon>Bombycidae</taxon>
        <taxon>Bombycinae</taxon>
        <taxon>Bombyx</taxon>
    </lineage>
</organism>
<evidence type="ECO:0000259" key="1">
    <source>
        <dbReference type="Pfam" id="PF20049"/>
    </source>
</evidence>
<dbReference type="PANTHER" id="PTHR33327:SF3">
    <property type="entry name" value="RNA-DIRECTED DNA POLYMERASE"/>
    <property type="match status" value="1"/>
</dbReference>
<dbReference type="Proteomes" id="UP000504629">
    <property type="component" value="Unplaced"/>
</dbReference>
<dbReference type="OrthoDB" id="6260718at2759"/>
<evidence type="ECO:0000259" key="2">
    <source>
        <dbReference type="Pfam" id="PF23055"/>
    </source>
</evidence>
<dbReference type="KEGG" id="bman:114242682"/>
<gene>
    <name evidence="4" type="primary">LOC114242682</name>
</gene>
<reference evidence="4" key="1">
    <citation type="submission" date="2025-08" db="UniProtKB">
        <authorList>
            <consortium name="RefSeq"/>
        </authorList>
    </citation>
    <scope>IDENTIFICATION</scope>
    <source>
        <tissue evidence="4">Silk gland</tissue>
    </source>
</reference>
<evidence type="ECO:0000313" key="3">
    <source>
        <dbReference type="Proteomes" id="UP000504629"/>
    </source>
</evidence>
<dbReference type="Pfam" id="PF20049">
    <property type="entry name" value="DUF6451"/>
    <property type="match status" value="1"/>
</dbReference>
<dbReference type="Pfam" id="PF23055">
    <property type="entry name" value="DUF7041"/>
    <property type="match status" value="1"/>
</dbReference>
<protein>
    <submittedName>
        <fullName evidence="4">Uncharacterized protein LOC114242682</fullName>
    </submittedName>
</protein>
<dbReference type="InterPro" id="IPR055469">
    <property type="entry name" value="DUF7041"/>
</dbReference>
<dbReference type="GeneID" id="114242682"/>
<feature type="domain" description="DUF7041" evidence="2">
    <location>
        <begin position="2"/>
        <end position="58"/>
    </location>
</feature>
<accession>A0A6J2JKE3</accession>
<dbReference type="AlphaFoldDB" id="A0A6J2JKE3"/>
<dbReference type="PANTHER" id="PTHR33327">
    <property type="entry name" value="ENDONUCLEASE"/>
    <property type="match status" value="1"/>
</dbReference>
<feature type="domain" description="DUF6451" evidence="1">
    <location>
        <begin position="182"/>
        <end position="213"/>
    </location>
</feature>
<name>A0A6J2JKE3_BOMMA</name>
<dbReference type="InterPro" id="IPR045609">
    <property type="entry name" value="DUF6451"/>
</dbReference>
<proteinExistence type="predicted"/>
<sequence>MRITDDATKFYHILSILDRQYAAEVEDILTSPPDYNRLKDELIKRLSVSRENKVKQLLMHEQLGSRKPSQFLRHLQHLAGPGIPEDFVKTIWTSRLPTGLQPIIASQPSLSLDALAELADRVNDIATPVPQVASATTSTHIDELTRQVAELTKQVLTFTFSISNQDGSDEDIEIRIRKARGAFAQLKPVWESSVMTRRIKLTLFDSIVKSVLLFGCSIDFENCCSVRSSEYPPGA</sequence>
<dbReference type="RefSeq" id="XP_028029743.1">
    <property type="nucleotide sequence ID" value="XM_028173942.1"/>
</dbReference>
<keyword evidence="3" id="KW-1185">Reference proteome</keyword>